<dbReference type="Proteomes" id="UP001501480">
    <property type="component" value="Unassembled WGS sequence"/>
</dbReference>
<evidence type="ECO:0000256" key="4">
    <source>
        <dbReference type="PROSITE-ProRule" id="PRU01248"/>
    </source>
</evidence>
<dbReference type="PANTHER" id="PTHR30349:SF64">
    <property type="entry name" value="PROPHAGE INTEGRASE INTD-RELATED"/>
    <property type="match status" value="1"/>
</dbReference>
<dbReference type="SUPFAM" id="SSF56349">
    <property type="entry name" value="DNA breaking-rejoining enzymes"/>
    <property type="match status" value="1"/>
</dbReference>
<dbReference type="EMBL" id="BAAAPY010000008">
    <property type="protein sequence ID" value="GAA2081954.1"/>
    <property type="molecule type" value="Genomic_DNA"/>
</dbReference>
<dbReference type="Pfam" id="PF00589">
    <property type="entry name" value="Phage_integrase"/>
    <property type="match status" value="1"/>
</dbReference>
<feature type="domain" description="Tyr recombinase" evidence="5">
    <location>
        <begin position="158"/>
        <end position="339"/>
    </location>
</feature>
<evidence type="ECO:0000259" key="5">
    <source>
        <dbReference type="PROSITE" id="PS51898"/>
    </source>
</evidence>
<accession>A0ABN2W2H1</accession>
<dbReference type="InterPro" id="IPR010998">
    <property type="entry name" value="Integrase_recombinase_N"/>
</dbReference>
<evidence type="ECO:0000259" key="6">
    <source>
        <dbReference type="PROSITE" id="PS51900"/>
    </source>
</evidence>
<evidence type="ECO:0000256" key="2">
    <source>
        <dbReference type="ARBA" id="ARBA00023125"/>
    </source>
</evidence>
<comment type="caution">
    <text evidence="7">The sequence shown here is derived from an EMBL/GenBank/DDBJ whole genome shotgun (WGS) entry which is preliminary data.</text>
</comment>
<dbReference type="InterPro" id="IPR013762">
    <property type="entry name" value="Integrase-like_cat_sf"/>
</dbReference>
<dbReference type="Pfam" id="PF26003">
    <property type="entry name" value="Integrase_N_phage"/>
    <property type="match status" value="1"/>
</dbReference>
<dbReference type="InterPro" id="IPR011010">
    <property type="entry name" value="DNA_brk_join_enz"/>
</dbReference>
<evidence type="ECO:0000256" key="3">
    <source>
        <dbReference type="ARBA" id="ARBA00023172"/>
    </source>
</evidence>
<proteinExistence type="inferred from homology"/>
<protein>
    <recommendedName>
        <fullName evidence="9">Recombinase XerD</fullName>
    </recommendedName>
</protein>
<evidence type="ECO:0008006" key="9">
    <source>
        <dbReference type="Google" id="ProtNLM"/>
    </source>
</evidence>
<evidence type="ECO:0000313" key="7">
    <source>
        <dbReference type="EMBL" id="GAA2081954.1"/>
    </source>
</evidence>
<dbReference type="Gene3D" id="1.10.150.130">
    <property type="match status" value="1"/>
</dbReference>
<keyword evidence="8" id="KW-1185">Reference proteome</keyword>
<dbReference type="PROSITE" id="PS51900">
    <property type="entry name" value="CB"/>
    <property type="match status" value="1"/>
</dbReference>
<dbReference type="PROSITE" id="PS51898">
    <property type="entry name" value="TYR_RECOMBINASE"/>
    <property type="match status" value="1"/>
</dbReference>
<dbReference type="CDD" id="cd00796">
    <property type="entry name" value="INT_Rci_Hp1_C"/>
    <property type="match status" value="1"/>
</dbReference>
<evidence type="ECO:0000256" key="1">
    <source>
        <dbReference type="ARBA" id="ARBA00008857"/>
    </source>
</evidence>
<evidence type="ECO:0000313" key="8">
    <source>
        <dbReference type="Proteomes" id="UP001501480"/>
    </source>
</evidence>
<dbReference type="InterPro" id="IPR002104">
    <property type="entry name" value="Integrase_catalytic"/>
</dbReference>
<dbReference type="RefSeq" id="WP_344328704.1">
    <property type="nucleotide sequence ID" value="NZ_BAAAPY010000008.1"/>
</dbReference>
<sequence>MAVRKEKSGRWRAVLKNGRTYVAGRTFDTKREAEAWLARERASLVGGVDPRAGKITVKNAFADYMELRRHTVATTTYRSEAGLIRILPPALANLHVAGASDREVQRALDAWSKSYAESSVKRFRAQLSGFFAWAVRERLRIGNPVARTHVPRQSQADVGMQPFTESELREVRAEVARFDEHLADVVWFLGWTGLRWSEVRELRVADVVEVPMPRILVRRATPEVAETKSTKSGRHRHVPLSNELLSLVRSMAQGKGPNDLLVTSTGGARLHATYFKRTTRWSSAGRGRRLHDLRHTAACLWLAAGVPVSTVQAWLGHSSLQTTQIYVHYLGDTADQVGLDALNRQRHAGSTSPGVADGQKP</sequence>
<name>A0ABN2W2H1_9ACTN</name>
<dbReference type="InterPro" id="IPR044068">
    <property type="entry name" value="CB"/>
</dbReference>
<keyword evidence="2 4" id="KW-0238">DNA-binding</keyword>
<comment type="similarity">
    <text evidence="1">Belongs to the 'phage' integrase family.</text>
</comment>
<keyword evidence="3" id="KW-0233">DNA recombination</keyword>
<feature type="domain" description="Core-binding (CB)" evidence="6">
    <location>
        <begin position="55"/>
        <end position="135"/>
    </location>
</feature>
<gene>
    <name evidence="7" type="ORF">GCM10009821_23370</name>
</gene>
<reference evidence="7 8" key="1">
    <citation type="journal article" date="2019" name="Int. J. Syst. Evol. Microbiol.">
        <title>The Global Catalogue of Microorganisms (GCM) 10K type strain sequencing project: providing services to taxonomists for standard genome sequencing and annotation.</title>
        <authorList>
            <consortium name="The Broad Institute Genomics Platform"/>
            <consortium name="The Broad Institute Genome Sequencing Center for Infectious Disease"/>
            <person name="Wu L."/>
            <person name="Ma J."/>
        </authorList>
    </citation>
    <scope>NUCLEOTIDE SEQUENCE [LARGE SCALE GENOMIC DNA]</scope>
    <source>
        <strain evidence="7 8">JCM 15749</strain>
    </source>
</reference>
<dbReference type="Gene3D" id="1.10.443.10">
    <property type="entry name" value="Intergrase catalytic core"/>
    <property type="match status" value="1"/>
</dbReference>
<dbReference type="InterPro" id="IPR058717">
    <property type="entry name" value="Phage_L5_Integrase_N"/>
</dbReference>
<dbReference type="PANTHER" id="PTHR30349">
    <property type="entry name" value="PHAGE INTEGRASE-RELATED"/>
    <property type="match status" value="1"/>
</dbReference>
<organism evidence="7 8">
    <name type="scientific">Aeromicrobium halocynthiae</name>
    <dbReference type="NCBI Taxonomy" id="560557"/>
    <lineage>
        <taxon>Bacteria</taxon>
        <taxon>Bacillati</taxon>
        <taxon>Actinomycetota</taxon>
        <taxon>Actinomycetes</taxon>
        <taxon>Propionibacteriales</taxon>
        <taxon>Nocardioidaceae</taxon>
        <taxon>Aeromicrobium</taxon>
    </lineage>
</organism>
<dbReference type="InterPro" id="IPR050090">
    <property type="entry name" value="Tyrosine_recombinase_XerCD"/>
</dbReference>